<proteinExistence type="inferred from homology"/>
<gene>
    <name evidence="4" type="ORF">CJ030_MR7G010675</name>
</gene>
<reference evidence="4 5" key="1">
    <citation type="journal article" date="2019" name="Plant Biotechnol. J.">
        <title>The red bayberry genome and genetic basis of sex determination.</title>
        <authorList>
            <person name="Jia H.M."/>
            <person name="Jia H.J."/>
            <person name="Cai Q.L."/>
            <person name="Wang Y."/>
            <person name="Zhao H.B."/>
            <person name="Yang W.F."/>
            <person name="Wang G.Y."/>
            <person name="Li Y.H."/>
            <person name="Zhan D.L."/>
            <person name="Shen Y.T."/>
            <person name="Niu Q.F."/>
            <person name="Chang L."/>
            <person name="Qiu J."/>
            <person name="Zhao L."/>
            <person name="Xie H.B."/>
            <person name="Fu W.Y."/>
            <person name="Jin J."/>
            <person name="Li X.W."/>
            <person name="Jiao Y."/>
            <person name="Zhou C.C."/>
            <person name="Tu T."/>
            <person name="Chai C.Y."/>
            <person name="Gao J.L."/>
            <person name="Fan L.J."/>
            <person name="van de Weg E."/>
            <person name="Wang J.Y."/>
            <person name="Gao Z.S."/>
        </authorList>
    </citation>
    <scope>NUCLEOTIDE SEQUENCE [LARGE SCALE GENOMIC DNA]</scope>
    <source>
        <tissue evidence="4">Leaves</tissue>
    </source>
</reference>
<dbReference type="Pfam" id="PF03099">
    <property type="entry name" value="BPL_LplA_LipB"/>
    <property type="match status" value="1"/>
</dbReference>
<dbReference type="PROSITE" id="PS51733">
    <property type="entry name" value="BPL_LPL_CATALYTIC"/>
    <property type="match status" value="1"/>
</dbReference>
<keyword evidence="5" id="KW-1185">Reference proteome</keyword>
<comment type="similarity">
    <text evidence="1">Belongs to the biotin--protein ligase family.</text>
</comment>
<dbReference type="PANTHER" id="PTHR12835:SF5">
    <property type="entry name" value="BIOTIN--PROTEIN LIGASE"/>
    <property type="match status" value="1"/>
</dbReference>
<dbReference type="EMBL" id="RXIC02000025">
    <property type="protein sequence ID" value="KAB1205384.1"/>
    <property type="molecule type" value="Genomic_DNA"/>
</dbReference>
<comment type="caution">
    <text evidence="4">The sequence shown here is derived from an EMBL/GenBank/DDBJ whole genome shotgun (WGS) entry which is preliminary data.</text>
</comment>
<dbReference type="OrthoDB" id="10250105at2759"/>
<sequence length="495" mass="54446">MDSGSSYTLVLCGRSTAEDEIAKSIKSNNALKLPDNSNISIVLKSELEKPLKEDSFGIDSFLHFLSTNQFGRFLIWSPRLPSTHDVVSHNFCELPSGAVCVADYQEKGRGRAKNVWESPPGCLMFSFTIEMEDGRTVPLLQYVVSLAITEAIKDVCDQNGLPCVDVKIKWPNDIYLNGLKIGGILCTSTYRSKKFNVSAGIGLNIDNDKPTTSLNAVLRELSVEAYQFSRQEILAAFFNKFEKLYDLFSNQGFQTLEELYCRTWLHSGQRVCVQEQNGDEVVETAVTIQSSRAEAKEFHVSVSVGGVVKLTEWSRKSVSAISFGKYGAVWVINMGERLMAADGDSSFVSKANDYSRALLAQRCVNKVGRYVAILEYGEGRRRGVVMVPEGKGGEGWRLLTRVFQEVVDHPSRVNSGKVGQRVSGVSGHQGLRGGLSFAGAVKMKQPLVEVGMQASSVESYGGNGNKGEPTICSQKKHADQAFVVIPKAFIGHHWL</sequence>
<dbReference type="GO" id="GO:0004077">
    <property type="term" value="F:biotin--[biotin carboxyl-carrier protein] ligase activity"/>
    <property type="evidence" value="ECO:0007669"/>
    <property type="project" value="InterPro"/>
</dbReference>
<dbReference type="InterPro" id="IPR004143">
    <property type="entry name" value="BPL_LPL_catalytic"/>
</dbReference>
<dbReference type="GO" id="GO:0005737">
    <property type="term" value="C:cytoplasm"/>
    <property type="evidence" value="ECO:0007669"/>
    <property type="project" value="TreeGrafter"/>
</dbReference>
<organism evidence="4 5">
    <name type="scientific">Morella rubra</name>
    <name type="common">Chinese bayberry</name>
    <dbReference type="NCBI Taxonomy" id="262757"/>
    <lineage>
        <taxon>Eukaryota</taxon>
        <taxon>Viridiplantae</taxon>
        <taxon>Streptophyta</taxon>
        <taxon>Embryophyta</taxon>
        <taxon>Tracheophyta</taxon>
        <taxon>Spermatophyta</taxon>
        <taxon>Magnoliopsida</taxon>
        <taxon>eudicotyledons</taxon>
        <taxon>Gunneridae</taxon>
        <taxon>Pentapetalae</taxon>
        <taxon>rosids</taxon>
        <taxon>fabids</taxon>
        <taxon>Fagales</taxon>
        <taxon>Myricaceae</taxon>
        <taxon>Morella</taxon>
    </lineage>
</organism>
<feature type="domain" description="BPL/LPL catalytic" evidence="3">
    <location>
        <begin position="59"/>
        <end position="249"/>
    </location>
</feature>
<evidence type="ECO:0000259" key="3">
    <source>
        <dbReference type="PROSITE" id="PS51733"/>
    </source>
</evidence>
<dbReference type="InterPro" id="IPR045864">
    <property type="entry name" value="aa-tRNA-synth_II/BPL/LPL"/>
</dbReference>
<dbReference type="NCBIfam" id="TIGR00121">
    <property type="entry name" value="birA_ligase"/>
    <property type="match status" value="1"/>
</dbReference>
<dbReference type="AlphaFoldDB" id="A0A6A1UY75"/>
<evidence type="ECO:0000256" key="1">
    <source>
        <dbReference type="ARBA" id="ARBA00009934"/>
    </source>
</evidence>
<dbReference type="CDD" id="cd16442">
    <property type="entry name" value="BPL"/>
    <property type="match status" value="1"/>
</dbReference>
<dbReference type="Gene3D" id="3.30.930.10">
    <property type="entry name" value="Bira Bifunctional Protein, Domain 2"/>
    <property type="match status" value="1"/>
</dbReference>
<keyword evidence="2 4" id="KW-0436">Ligase</keyword>
<dbReference type="Proteomes" id="UP000516437">
    <property type="component" value="Chromosome 7"/>
</dbReference>
<dbReference type="PANTHER" id="PTHR12835">
    <property type="entry name" value="BIOTIN PROTEIN LIGASE"/>
    <property type="match status" value="1"/>
</dbReference>
<dbReference type="SUPFAM" id="SSF55681">
    <property type="entry name" value="Class II aaRS and biotin synthetases"/>
    <property type="match status" value="1"/>
</dbReference>
<evidence type="ECO:0000313" key="5">
    <source>
        <dbReference type="Proteomes" id="UP000516437"/>
    </source>
</evidence>
<accession>A0A6A1UY75</accession>
<protein>
    <submittedName>
        <fullName evidence="4">Biotin--protein ligase 1, chloroplastic</fullName>
    </submittedName>
</protein>
<evidence type="ECO:0000313" key="4">
    <source>
        <dbReference type="EMBL" id="KAB1205384.1"/>
    </source>
</evidence>
<name>A0A6A1UY75_9ROSI</name>
<dbReference type="InterPro" id="IPR004408">
    <property type="entry name" value="Biotin_CoA_COase_ligase"/>
</dbReference>
<evidence type="ECO:0000256" key="2">
    <source>
        <dbReference type="ARBA" id="ARBA00022598"/>
    </source>
</evidence>